<evidence type="ECO:0000256" key="1">
    <source>
        <dbReference type="PROSITE-ProRule" id="PRU00042"/>
    </source>
</evidence>
<evidence type="ECO:0000313" key="4">
    <source>
        <dbReference type="EMBL" id="KAF2153742.1"/>
    </source>
</evidence>
<feature type="region of interest" description="Disordered" evidence="2">
    <location>
        <begin position="179"/>
        <end position="213"/>
    </location>
</feature>
<feature type="domain" description="C2H2-type" evidence="3">
    <location>
        <begin position="3"/>
        <end position="32"/>
    </location>
</feature>
<accession>A0A9P4J1H1</accession>
<dbReference type="PROSITE" id="PS00028">
    <property type="entry name" value="ZINC_FINGER_C2H2_1"/>
    <property type="match status" value="1"/>
</dbReference>
<sequence>MPFTCTLCAKSYARFPELEAHENSYDHQHKKRLKDMKALTRNPTSRVVQDRAERKRKEDTNVLGGNTQEVDWRETATRMDKAEPTGPAKGFGGVVAGTDTLGDGDKEVDREAQGRMVADNEKEEEWIICERTMPWEELGSLQDMLDLDTRRPGEMQRFVDREKAHLAIRRDDAWHKELWKGIGEKQTPIQPVDNQHESASESGSPPRALGLGY</sequence>
<keyword evidence="1" id="KW-0479">Metal-binding</keyword>
<keyword evidence="5" id="KW-1185">Reference proteome</keyword>
<organism evidence="4 5">
    <name type="scientific">Myriangium duriaei CBS 260.36</name>
    <dbReference type="NCBI Taxonomy" id="1168546"/>
    <lineage>
        <taxon>Eukaryota</taxon>
        <taxon>Fungi</taxon>
        <taxon>Dikarya</taxon>
        <taxon>Ascomycota</taxon>
        <taxon>Pezizomycotina</taxon>
        <taxon>Dothideomycetes</taxon>
        <taxon>Dothideomycetidae</taxon>
        <taxon>Myriangiales</taxon>
        <taxon>Myriangiaceae</taxon>
        <taxon>Myriangium</taxon>
    </lineage>
</organism>
<keyword evidence="1" id="KW-0862">Zinc</keyword>
<comment type="caution">
    <text evidence="4">The sequence shown here is derived from an EMBL/GenBank/DDBJ whole genome shotgun (WGS) entry which is preliminary data.</text>
</comment>
<dbReference type="EMBL" id="ML996084">
    <property type="protein sequence ID" value="KAF2153742.1"/>
    <property type="molecule type" value="Genomic_DNA"/>
</dbReference>
<dbReference type="InterPro" id="IPR013087">
    <property type="entry name" value="Znf_C2H2_type"/>
</dbReference>
<dbReference type="Proteomes" id="UP000799439">
    <property type="component" value="Unassembled WGS sequence"/>
</dbReference>
<reference evidence="4" key="1">
    <citation type="journal article" date="2020" name="Stud. Mycol.">
        <title>101 Dothideomycetes genomes: a test case for predicting lifestyles and emergence of pathogens.</title>
        <authorList>
            <person name="Haridas S."/>
            <person name="Albert R."/>
            <person name="Binder M."/>
            <person name="Bloem J."/>
            <person name="Labutti K."/>
            <person name="Salamov A."/>
            <person name="Andreopoulos B."/>
            <person name="Baker S."/>
            <person name="Barry K."/>
            <person name="Bills G."/>
            <person name="Bluhm B."/>
            <person name="Cannon C."/>
            <person name="Castanera R."/>
            <person name="Culley D."/>
            <person name="Daum C."/>
            <person name="Ezra D."/>
            <person name="Gonzalez J."/>
            <person name="Henrissat B."/>
            <person name="Kuo A."/>
            <person name="Liang C."/>
            <person name="Lipzen A."/>
            <person name="Lutzoni F."/>
            <person name="Magnuson J."/>
            <person name="Mondo S."/>
            <person name="Nolan M."/>
            <person name="Ohm R."/>
            <person name="Pangilinan J."/>
            <person name="Park H.-J."/>
            <person name="Ramirez L."/>
            <person name="Alfaro M."/>
            <person name="Sun H."/>
            <person name="Tritt A."/>
            <person name="Yoshinaga Y."/>
            <person name="Zwiers L.-H."/>
            <person name="Turgeon B."/>
            <person name="Goodwin S."/>
            <person name="Spatafora J."/>
            <person name="Crous P."/>
            <person name="Grigoriev I."/>
        </authorList>
    </citation>
    <scope>NUCLEOTIDE SEQUENCE</scope>
    <source>
        <strain evidence="4">CBS 260.36</strain>
    </source>
</reference>
<feature type="compositionally biased region" description="Basic and acidic residues" evidence="2">
    <location>
        <begin position="48"/>
        <end position="60"/>
    </location>
</feature>
<gene>
    <name evidence="4" type="ORF">K461DRAFT_115555</name>
</gene>
<dbReference type="PROSITE" id="PS50157">
    <property type="entry name" value="ZINC_FINGER_C2H2_2"/>
    <property type="match status" value="1"/>
</dbReference>
<dbReference type="PANTHER" id="PTHR47251:SF1">
    <property type="entry name" value="FINGER DOMAIN PROTEIN, PUTATIVE (AFU_ORTHOLOGUE AFUA_3G04180)-RELATED"/>
    <property type="match status" value="1"/>
</dbReference>
<feature type="region of interest" description="Disordered" evidence="2">
    <location>
        <begin position="23"/>
        <end position="68"/>
    </location>
</feature>
<dbReference type="PANTHER" id="PTHR47251">
    <property type="entry name" value="FINGER DOMAIN PROTEIN, PUTATIVE (AFU_ORTHOLOGUE AFUA_3G04180)-RELATED"/>
    <property type="match status" value="1"/>
</dbReference>
<dbReference type="AlphaFoldDB" id="A0A9P4J1H1"/>
<keyword evidence="1" id="KW-0863">Zinc-finger</keyword>
<protein>
    <recommendedName>
        <fullName evidence="3">C2H2-type domain-containing protein</fullName>
    </recommendedName>
</protein>
<evidence type="ECO:0000256" key="2">
    <source>
        <dbReference type="SAM" id="MobiDB-lite"/>
    </source>
</evidence>
<name>A0A9P4J1H1_9PEZI</name>
<proteinExistence type="predicted"/>
<dbReference type="OrthoDB" id="4822at2759"/>
<evidence type="ECO:0000313" key="5">
    <source>
        <dbReference type="Proteomes" id="UP000799439"/>
    </source>
</evidence>
<dbReference type="GO" id="GO:0008270">
    <property type="term" value="F:zinc ion binding"/>
    <property type="evidence" value="ECO:0007669"/>
    <property type="project" value="UniProtKB-KW"/>
</dbReference>
<evidence type="ECO:0000259" key="3">
    <source>
        <dbReference type="PROSITE" id="PS50157"/>
    </source>
</evidence>